<evidence type="ECO:0000313" key="2">
    <source>
        <dbReference type="Proteomes" id="UP000050525"/>
    </source>
</evidence>
<proteinExistence type="predicted"/>
<dbReference type="AlphaFoldDB" id="A0A151MA95"/>
<reference evidence="1 2" key="1">
    <citation type="journal article" date="2012" name="Genome Biol.">
        <title>Sequencing three crocodilian genomes to illuminate the evolution of archosaurs and amniotes.</title>
        <authorList>
            <person name="St John J.A."/>
            <person name="Braun E.L."/>
            <person name="Isberg S.R."/>
            <person name="Miles L.G."/>
            <person name="Chong A.Y."/>
            <person name="Gongora J."/>
            <person name="Dalzell P."/>
            <person name="Moran C."/>
            <person name="Bed'hom B."/>
            <person name="Abzhanov A."/>
            <person name="Burgess S.C."/>
            <person name="Cooksey A.M."/>
            <person name="Castoe T.A."/>
            <person name="Crawford N.G."/>
            <person name="Densmore L.D."/>
            <person name="Drew J.C."/>
            <person name="Edwards S.V."/>
            <person name="Faircloth B.C."/>
            <person name="Fujita M.K."/>
            <person name="Greenwold M.J."/>
            <person name="Hoffmann F.G."/>
            <person name="Howard J.M."/>
            <person name="Iguchi T."/>
            <person name="Janes D.E."/>
            <person name="Khan S.Y."/>
            <person name="Kohno S."/>
            <person name="de Koning A.J."/>
            <person name="Lance S.L."/>
            <person name="McCarthy F.M."/>
            <person name="McCormack J.E."/>
            <person name="Merchant M.E."/>
            <person name="Peterson D.G."/>
            <person name="Pollock D.D."/>
            <person name="Pourmand N."/>
            <person name="Raney B.J."/>
            <person name="Roessler K.A."/>
            <person name="Sanford J.R."/>
            <person name="Sawyer R.H."/>
            <person name="Schmidt C.J."/>
            <person name="Triplett E.W."/>
            <person name="Tuberville T.D."/>
            <person name="Venegas-Anaya M."/>
            <person name="Howard J.T."/>
            <person name="Jarvis E.D."/>
            <person name="Guillette L.J.Jr."/>
            <person name="Glenn T.C."/>
            <person name="Green R.E."/>
            <person name="Ray D.A."/>
        </authorList>
    </citation>
    <scope>NUCLEOTIDE SEQUENCE [LARGE SCALE GENOMIC DNA]</scope>
    <source>
        <strain evidence="1">KSC_2009_1</strain>
    </source>
</reference>
<gene>
    <name evidence="1" type="ORF">Y1Q_0001652</name>
</gene>
<comment type="caution">
    <text evidence="1">The sequence shown here is derived from an EMBL/GenBank/DDBJ whole genome shotgun (WGS) entry which is preliminary data.</text>
</comment>
<dbReference type="EMBL" id="AKHW03006295">
    <property type="protein sequence ID" value="KYO21447.1"/>
    <property type="molecule type" value="Genomic_DNA"/>
</dbReference>
<organism evidence="1 2">
    <name type="scientific">Alligator mississippiensis</name>
    <name type="common">American alligator</name>
    <dbReference type="NCBI Taxonomy" id="8496"/>
    <lineage>
        <taxon>Eukaryota</taxon>
        <taxon>Metazoa</taxon>
        <taxon>Chordata</taxon>
        <taxon>Craniata</taxon>
        <taxon>Vertebrata</taxon>
        <taxon>Euteleostomi</taxon>
        <taxon>Archelosauria</taxon>
        <taxon>Archosauria</taxon>
        <taxon>Crocodylia</taxon>
        <taxon>Alligatoridae</taxon>
        <taxon>Alligatorinae</taxon>
        <taxon>Alligator</taxon>
    </lineage>
</organism>
<sequence>MGGFIANVGKNGDGLEQSVGKYVPKPNLWKTGRIVNLVSGLMTIETLLPQKQGQGNLNGSQKLLHWRSKLKLCEGKASGLSRSHQKHGRHPSTPLDIIQKTPITSWTFYLPLYLAGLLC</sequence>
<protein>
    <submittedName>
        <fullName evidence="1">Uncharacterized protein</fullName>
    </submittedName>
</protein>
<name>A0A151MA95_ALLMI</name>
<keyword evidence="2" id="KW-1185">Reference proteome</keyword>
<evidence type="ECO:0000313" key="1">
    <source>
        <dbReference type="EMBL" id="KYO21447.1"/>
    </source>
</evidence>
<accession>A0A151MA95</accession>
<dbReference type="Proteomes" id="UP000050525">
    <property type="component" value="Unassembled WGS sequence"/>
</dbReference>